<reference evidence="10" key="1">
    <citation type="submission" date="2020-09" db="EMBL/GenBank/DDBJ databases">
        <title>Bacillus faecalis sp. nov., a moderately halophilic bacterium isolated from cow faeces.</title>
        <authorList>
            <person name="Jiang L."/>
            <person name="Lee J."/>
        </authorList>
    </citation>
    <scope>NUCLEOTIDE SEQUENCE</scope>
    <source>
        <strain evidence="10">AGMB 02131</strain>
    </source>
</reference>
<keyword evidence="3 6" id="KW-0285">Flavoprotein</keyword>
<dbReference type="Gene3D" id="1.20.140.10">
    <property type="entry name" value="Butyryl-CoA Dehydrogenase, subunit A, domain 3"/>
    <property type="match status" value="1"/>
</dbReference>
<dbReference type="InterPro" id="IPR009075">
    <property type="entry name" value="AcylCo_DH/oxidase_C"/>
</dbReference>
<comment type="caution">
    <text evidence="10">The sequence shown here is derived from an EMBL/GenBank/DDBJ whole genome shotgun (WGS) entry which is preliminary data.</text>
</comment>
<evidence type="ECO:0000256" key="5">
    <source>
        <dbReference type="ARBA" id="ARBA00023002"/>
    </source>
</evidence>
<evidence type="ECO:0000313" key="11">
    <source>
        <dbReference type="Proteomes" id="UP000602076"/>
    </source>
</evidence>
<proteinExistence type="inferred from homology"/>
<evidence type="ECO:0000313" key="10">
    <source>
        <dbReference type="EMBL" id="MBD3107342.1"/>
    </source>
</evidence>
<comment type="cofactor">
    <cofactor evidence="1 6">
        <name>FAD</name>
        <dbReference type="ChEBI" id="CHEBI:57692"/>
    </cofactor>
</comment>
<dbReference type="GO" id="GO:0050660">
    <property type="term" value="F:flavin adenine dinucleotide binding"/>
    <property type="evidence" value="ECO:0007669"/>
    <property type="project" value="InterPro"/>
</dbReference>
<dbReference type="SUPFAM" id="SSF47203">
    <property type="entry name" value="Acyl-CoA dehydrogenase C-terminal domain-like"/>
    <property type="match status" value="1"/>
</dbReference>
<dbReference type="SUPFAM" id="SSF56645">
    <property type="entry name" value="Acyl-CoA dehydrogenase NM domain-like"/>
    <property type="match status" value="1"/>
</dbReference>
<sequence>MDFALNEIQEVLKSTAQKFFKEKCTVTALRTAEASENKFSPSFYNEIAEMGFLGLCIPEEFDGAGGSLLDLALVVEEAGAALFSSPFSSTLSYGVLPILQYGTTAQKNELLPEIAEGKLLVTGAFSEPQAHYDLSYISSVAKEKGGTYSLTGKKMFVPFATTADYFLTLARTTESPAGSEGLSLFLVKGKQAGVHIKPLPSIGSDGLYEVEFDGVTVTSEDLLGSVDQGWETAQKIIEAATALQCIEIIGLLNKAVTVTTDYVKERHQFKRPIGSFQAVQHRLADMFTIVEGGRLAAYHAISRLNDGVSAETETAIAKAFICKEGQKVMVGAHQLHGGMGIDMDYPLQFCFRRFKSMQLNLGPANFQLKKVAKSLSVLPVTDGQLVN</sequence>
<evidence type="ECO:0000256" key="6">
    <source>
        <dbReference type="RuleBase" id="RU362125"/>
    </source>
</evidence>
<dbReference type="RefSeq" id="WP_190996885.1">
    <property type="nucleotide sequence ID" value="NZ_JACXSI010000005.1"/>
</dbReference>
<evidence type="ECO:0000259" key="9">
    <source>
        <dbReference type="Pfam" id="PF02771"/>
    </source>
</evidence>
<dbReference type="AlphaFoldDB" id="A0A927CT21"/>
<dbReference type="InterPro" id="IPR036250">
    <property type="entry name" value="AcylCo_DH-like_C"/>
</dbReference>
<accession>A0A927CT21</accession>
<organism evidence="10 11">
    <name type="scientific">Peribacillus faecalis</name>
    <dbReference type="NCBI Taxonomy" id="2772559"/>
    <lineage>
        <taxon>Bacteria</taxon>
        <taxon>Bacillati</taxon>
        <taxon>Bacillota</taxon>
        <taxon>Bacilli</taxon>
        <taxon>Bacillales</taxon>
        <taxon>Bacillaceae</taxon>
        <taxon>Peribacillus</taxon>
    </lineage>
</organism>
<dbReference type="InterPro" id="IPR046373">
    <property type="entry name" value="Acyl-CoA_Oxase/DH_mid-dom_sf"/>
</dbReference>
<dbReference type="InterPro" id="IPR013786">
    <property type="entry name" value="AcylCoA_DH/ox_N"/>
</dbReference>
<evidence type="ECO:0000256" key="4">
    <source>
        <dbReference type="ARBA" id="ARBA00022827"/>
    </source>
</evidence>
<dbReference type="PANTHER" id="PTHR43884">
    <property type="entry name" value="ACYL-COA DEHYDROGENASE"/>
    <property type="match status" value="1"/>
</dbReference>
<feature type="domain" description="Acyl-CoA oxidase/dehydrogenase middle" evidence="8">
    <location>
        <begin position="124"/>
        <end position="215"/>
    </location>
</feature>
<dbReference type="GO" id="GO:0003995">
    <property type="term" value="F:acyl-CoA dehydrogenase activity"/>
    <property type="evidence" value="ECO:0007669"/>
    <property type="project" value="TreeGrafter"/>
</dbReference>
<gene>
    <name evidence="10" type="ORF">IEO70_03105</name>
</gene>
<keyword evidence="4 6" id="KW-0274">FAD</keyword>
<dbReference type="InterPro" id="IPR037069">
    <property type="entry name" value="AcylCoA_DH/ox_N_sf"/>
</dbReference>
<dbReference type="Gene3D" id="1.10.540.10">
    <property type="entry name" value="Acyl-CoA dehydrogenase/oxidase, N-terminal domain"/>
    <property type="match status" value="1"/>
</dbReference>
<keyword evidence="5 6" id="KW-0560">Oxidoreductase</keyword>
<dbReference type="CDD" id="cd00567">
    <property type="entry name" value="ACAD"/>
    <property type="match status" value="1"/>
</dbReference>
<dbReference type="InterPro" id="IPR009100">
    <property type="entry name" value="AcylCoA_DH/oxidase_NM_dom_sf"/>
</dbReference>
<feature type="domain" description="Acyl-CoA dehydrogenase/oxidase C-terminal" evidence="7">
    <location>
        <begin position="227"/>
        <end position="375"/>
    </location>
</feature>
<dbReference type="EMBL" id="JACXSI010000005">
    <property type="protein sequence ID" value="MBD3107342.1"/>
    <property type="molecule type" value="Genomic_DNA"/>
</dbReference>
<dbReference type="Pfam" id="PF02770">
    <property type="entry name" value="Acyl-CoA_dh_M"/>
    <property type="match status" value="1"/>
</dbReference>
<evidence type="ECO:0000256" key="1">
    <source>
        <dbReference type="ARBA" id="ARBA00001974"/>
    </source>
</evidence>
<name>A0A927CT21_9BACI</name>
<keyword evidence="11" id="KW-1185">Reference proteome</keyword>
<dbReference type="Pfam" id="PF02771">
    <property type="entry name" value="Acyl-CoA_dh_N"/>
    <property type="match status" value="1"/>
</dbReference>
<protein>
    <submittedName>
        <fullName evidence="10">Acyl-CoA/acyl-ACP dehydrogenase</fullName>
    </submittedName>
</protein>
<dbReference type="Gene3D" id="2.40.110.10">
    <property type="entry name" value="Butyryl-CoA Dehydrogenase, subunit A, domain 2"/>
    <property type="match status" value="1"/>
</dbReference>
<evidence type="ECO:0000256" key="3">
    <source>
        <dbReference type="ARBA" id="ARBA00022630"/>
    </source>
</evidence>
<dbReference type="Pfam" id="PF00441">
    <property type="entry name" value="Acyl-CoA_dh_1"/>
    <property type="match status" value="1"/>
</dbReference>
<feature type="domain" description="Acyl-CoA dehydrogenase/oxidase N-terminal" evidence="9">
    <location>
        <begin position="7"/>
        <end position="118"/>
    </location>
</feature>
<evidence type="ECO:0000259" key="7">
    <source>
        <dbReference type="Pfam" id="PF00441"/>
    </source>
</evidence>
<evidence type="ECO:0000259" key="8">
    <source>
        <dbReference type="Pfam" id="PF02770"/>
    </source>
</evidence>
<dbReference type="Proteomes" id="UP000602076">
    <property type="component" value="Unassembled WGS sequence"/>
</dbReference>
<comment type="similarity">
    <text evidence="2 6">Belongs to the acyl-CoA dehydrogenase family.</text>
</comment>
<dbReference type="PANTHER" id="PTHR43884:SF20">
    <property type="entry name" value="ACYL-COA DEHYDROGENASE FADE28"/>
    <property type="match status" value="1"/>
</dbReference>
<dbReference type="InterPro" id="IPR006091">
    <property type="entry name" value="Acyl-CoA_Oxase/DH_mid-dom"/>
</dbReference>
<evidence type="ECO:0000256" key="2">
    <source>
        <dbReference type="ARBA" id="ARBA00009347"/>
    </source>
</evidence>